<proteinExistence type="predicted"/>
<feature type="transmembrane region" description="Helical" evidence="1">
    <location>
        <begin position="126"/>
        <end position="147"/>
    </location>
</feature>
<evidence type="ECO:0000313" key="3">
    <source>
        <dbReference type="EMBL" id="CAB3255546.1"/>
    </source>
</evidence>
<keyword evidence="1" id="KW-1133">Transmembrane helix</keyword>
<gene>
    <name evidence="3" type="ORF">APLA_LOCUS15251</name>
</gene>
<dbReference type="OrthoDB" id="10031051at2759"/>
<evidence type="ECO:0000256" key="2">
    <source>
        <dbReference type="SAM" id="SignalP"/>
    </source>
</evidence>
<protein>
    <submittedName>
        <fullName evidence="3">Uncharacterized protein</fullName>
    </submittedName>
</protein>
<evidence type="ECO:0000313" key="4">
    <source>
        <dbReference type="Proteomes" id="UP000494256"/>
    </source>
</evidence>
<organism evidence="3 4">
    <name type="scientific">Arctia plantaginis</name>
    <name type="common">Wood tiger moth</name>
    <name type="synonym">Phalaena plantaginis</name>
    <dbReference type="NCBI Taxonomy" id="874455"/>
    <lineage>
        <taxon>Eukaryota</taxon>
        <taxon>Metazoa</taxon>
        <taxon>Ecdysozoa</taxon>
        <taxon>Arthropoda</taxon>
        <taxon>Hexapoda</taxon>
        <taxon>Insecta</taxon>
        <taxon>Pterygota</taxon>
        <taxon>Neoptera</taxon>
        <taxon>Endopterygota</taxon>
        <taxon>Lepidoptera</taxon>
        <taxon>Glossata</taxon>
        <taxon>Ditrysia</taxon>
        <taxon>Noctuoidea</taxon>
        <taxon>Erebidae</taxon>
        <taxon>Arctiinae</taxon>
        <taxon>Arctia</taxon>
    </lineage>
</organism>
<name>A0A8S1BB18_ARCPL</name>
<keyword evidence="1" id="KW-0812">Transmembrane</keyword>
<keyword evidence="1" id="KW-0472">Membrane</keyword>
<evidence type="ECO:0000256" key="1">
    <source>
        <dbReference type="SAM" id="Phobius"/>
    </source>
</evidence>
<accession>A0A8S1BB18</accession>
<feature type="chain" id="PRO_5035847333" evidence="2">
    <location>
        <begin position="18"/>
        <end position="256"/>
    </location>
</feature>
<keyword evidence="2" id="KW-0732">Signal</keyword>
<comment type="caution">
    <text evidence="3">The sequence shown here is derived from an EMBL/GenBank/DDBJ whole genome shotgun (WGS) entry which is preliminary data.</text>
</comment>
<feature type="signal peptide" evidence="2">
    <location>
        <begin position="1"/>
        <end position="17"/>
    </location>
</feature>
<dbReference type="EMBL" id="CADEBD010000443">
    <property type="protein sequence ID" value="CAB3255546.1"/>
    <property type="molecule type" value="Genomic_DNA"/>
</dbReference>
<dbReference type="AlphaFoldDB" id="A0A8S1BB18"/>
<dbReference type="Proteomes" id="UP000494256">
    <property type="component" value="Unassembled WGS sequence"/>
</dbReference>
<sequence>MVAIYFLLLSSALFVSAEHSGAYSSPQYAKKMYPKKGYDTNALLPREKPPALFKDEQDSIARFDNGNDTAQYGRSSFLDAAGSFLSGTGGQVVTSIARDFISRSTGSSQVGFDCVSQVLSLNLTNLVILIILKALILAAGFFGAGAWKGGHYYGRSLDDNKNVTYITEEEILLYLSYIAGQQKKDYGCLYLLSCQKPQQAGLYASGSELLLQGARMLQGTHNVDLEPYAEISRGIKQATEWGERGMNCDTRYKCGE</sequence>
<reference evidence="3 4" key="1">
    <citation type="submission" date="2020-04" db="EMBL/GenBank/DDBJ databases">
        <authorList>
            <person name="Wallbank WR R."/>
            <person name="Pardo Diaz C."/>
            <person name="Kozak K."/>
            <person name="Martin S."/>
            <person name="Jiggins C."/>
            <person name="Moest M."/>
            <person name="Warren A I."/>
            <person name="Byers J.R.P. K."/>
            <person name="Montejo-Kovacevich G."/>
            <person name="Yen C E."/>
        </authorList>
    </citation>
    <scope>NUCLEOTIDE SEQUENCE [LARGE SCALE GENOMIC DNA]</scope>
</reference>